<feature type="transmembrane region" description="Helical" evidence="10">
    <location>
        <begin position="214"/>
        <end position="235"/>
    </location>
</feature>
<comment type="caution">
    <text evidence="11">The sequence shown here is derived from an EMBL/GenBank/DDBJ whole genome shotgun (WGS) entry which is preliminary data.</text>
</comment>
<keyword evidence="5 10" id="KW-0762">Sugar transport</keyword>
<organism evidence="11 12">
    <name type="scientific">Dendrobium nobile</name>
    <name type="common">Orchid</name>
    <dbReference type="NCBI Taxonomy" id="94219"/>
    <lineage>
        <taxon>Eukaryota</taxon>
        <taxon>Viridiplantae</taxon>
        <taxon>Streptophyta</taxon>
        <taxon>Embryophyta</taxon>
        <taxon>Tracheophyta</taxon>
        <taxon>Spermatophyta</taxon>
        <taxon>Magnoliopsida</taxon>
        <taxon>Liliopsida</taxon>
        <taxon>Asparagales</taxon>
        <taxon>Orchidaceae</taxon>
        <taxon>Epidendroideae</taxon>
        <taxon>Malaxideae</taxon>
        <taxon>Dendrobiinae</taxon>
        <taxon>Dendrobium</taxon>
    </lineage>
</organism>
<feature type="transmembrane region" description="Helical" evidence="10">
    <location>
        <begin position="155"/>
        <end position="175"/>
    </location>
</feature>
<evidence type="ECO:0000313" key="11">
    <source>
        <dbReference type="EMBL" id="KAI0524145.1"/>
    </source>
</evidence>
<name>A0A8T3C2S1_DENNO</name>
<keyword evidence="8 10" id="KW-1133">Transmembrane helix</keyword>
<dbReference type="Pfam" id="PF03083">
    <property type="entry name" value="MtN3_slv"/>
    <property type="match status" value="2"/>
</dbReference>
<evidence type="ECO:0000256" key="9">
    <source>
        <dbReference type="ARBA" id="ARBA00023136"/>
    </source>
</evidence>
<sequence>MSVEKSPICRCIKNVDPSPIQQFATGMRPPSVYVNDAECPESASPICQPILTFKRVIQKRSTGEYSCIPYLLALFNCLNYTWYGLPIVSYGWENISVVTVNGAGVLLEFSFIIIYIWFSSIRNILMLLLTIITVFLITAFVSKFKMHDHETRRKFVGSIGTAASIAMYASPLAALKQVIATKSVEFMPFHLSFFTLLATSLWIAYGFVSHDYFIAAPNFVGFPLGIIQLVVYGIYRRGKVAKDDEEANTSGVSK</sequence>
<feature type="transmembrane region" description="Helical" evidence="10">
    <location>
        <begin position="95"/>
        <end position="117"/>
    </location>
</feature>
<comment type="function">
    <text evidence="10">Mediates both low-affinity uptake and efflux of sugar across the membrane.</text>
</comment>
<evidence type="ECO:0000256" key="2">
    <source>
        <dbReference type="ARBA" id="ARBA00007809"/>
    </source>
</evidence>
<dbReference type="FunFam" id="1.20.1280.290:FF:000002">
    <property type="entry name" value="Bidirectional sugar transporter SWEET"/>
    <property type="match status" value="1"/>
</dbReference>
<dbReference type="AlphaFoldDB" id="A0A8T3C2S1"/>
<comment type="subcellular location">
    <subcellularLocation>
        <location evidence="1">Cell membrane</location>
        <topology evidence="1">Multi-pass membrane protein</topology>
    </subcellularLocation>
</comment>
<evidence type="ECO:0000256" key="4">
    <source>
        <dbReference type="ARBA" id="ARBA00022475"/>
    </source>
</evidence>
<keyword evidence="12" id="KW-1185">Reference proteome</keyword>
<keyword evidence="6 10" id="KW-0812">Transmembrane</keyword>
<dbReference type="SMR" id="A0A8T3C2S1"/>
<evidence type="ECO:0000256" key="5">
    <source>
        <dbReference type="ARBA" id="ARBA00022597"/>
    </source>
</evidence>
<proteinExistence type="inferred from homology"/>
<evidence type="ECO:0000256" key="1">
    <source>
        <dbReference type="ARBA" id="ARBA00004651"/>
    </source>
</evidence>
<accession>A0A8T3C2S1</accession>
<evidence type="ECO:0000256" key="8">
    <source>
        <dbReference type="ARBA" id="ARBA00022989"/>
    </source>
</evidence>
<dbReference type="Proteomes" id="UP000829196">
    <property type="component" value="Unassembled WGS sequence"/>
</dbReference>
<keyword evidence="7" id="KW-0677">Repeat</keyword>
<dbReference type="PANTHER" id="PTHR10791">
    <property type="entry name" value="RAG1-ACTIVATING PROTEIN 1"/>
    <property type="match status" value="1"/>
</dbReference>
<evidence type="ECO:0000313" key="12">
    <source>
        <dbReference type="Proteomes" id="UP000829196"/>
    </source>
</evidence>
<dbReference type="OrthoDB" id="409725at2759"/>
<evidence type="ECO:0000256" key="7">
    <source>
        <dbReference type="ARBA" id="ARBA00022737"/>
    </source>
</evidence>
<reference evidence="11" key="1">
    <citation type="journal article" date="2022" name="Front. Genet.">
        <title>Chromosome-Scale Assembly of the Dendrobium nobile Genome Provides Insights Into the Molecular Mechanism of the Biosynthesis of the Medicinal Active Ingredient of Dendrobium.</title>
        <authorList>
            <person name="Xu Q."/>
            <person name="Niu S.-C."/>
            <person name="Li K.-L."/>
            <person name="Zheng P.-J."/>
            <person name="Zhang X.-J."/>
            <person name="Jia Y."/>
            <person name="Liu Y."/>
            <person name="Niu Y.-X."/>
            <person name="Yu L.-H."/>
            <person name="Chen D.-F."/>
            <person name="Zhang G.-Q."/>
        </authorList>
    </citation>
    <scope>NUCLEOTIDE SEQUENCE</scope>
    <source>
        <tissue evidence="11">Leaf</tissue>
    </source>
</reference>
<keyword evidence="4" id="KW-1003">Cell membrane</keyword>
<dbReference type="PANTHER" id="PTHR10791:SF28">
    <property type="entry name" value="BIDIRECTIONAL SUGAR TRANSPORTER SWEET3"/>
    <property type="match status" value="1"/>
</dbReference>
<dbReference type="EMBL" id="JAGYWB010000004">
    <property type="protein sequence ID" value="KAI0524145.1"/>
    <property type="molecule type" value="Genomic_DNA"/>
</dbReference>
<evidence type="ECO:0000256" key="3">
    <source>
        <dbReference type="ARBA" id="ARBA00022448"/>
    </source>
</evidence>
<comment type="similarity">
    <text evidence="2 10">Belongs to the SWEET sugar transporter family.</text>
</comment>
<gene>
    <name evidence="11" type="ORF">KFK09_003509</name>
</gene>
<keyword evidence="3 10" id="KW-0813">Transport</keyword>
<dbReference type="Gene3D" id="1.20.1280.290">
    <property type="match status" value="2"/>
</dbReference>
<dbReference type="GO" id="GO:0051119">
    <property type="term" value="F:sugar transmembrane transporter activity"/>
    <property type="evidence" value="ECO:0007669"/>
    <property type="project" value="InterPro"/>
</dbReference>
<dbReference type="InterPro" id="IPR004316">
    <property type="entry name" value="SWEET_rpt"/>
</dbReference>
<feature type="transmembrane region" description="Helical" evidence="10">
    <location>
        <begin position="65"/>
        <end position="83"/>
    </location>
</feature>
<protein>
    <recommendedName>
        <fullName evidence="10">Bidirectional sugar transporter SWEET</fullName>
    </recommendedName>
</protein>
<dbReference type="GO" id="GO:0005886">
    <property type="term" value="C:plasma membrane"/>
    <property type="evidence" value="ECO:0007669"/>
    <property type="project" value="UniProtKB-SubCell"/>
</dbReference>
<evidence type="ECO:0000256" key="10">
    <source>
        <dbReference type="RuleBase" id="RU910715"/>
    </source>
</evidence>
<dbReference type="InterPro" id="IPR047664">
    <property type="entry name" value="SWEET"/>
</dbReference>
<feature type="transmembrane region" description="Helical" evidence="10">
    <location>
        <begin position="124"/>
        <end position="143"/>
    </location>
</feature>
<feature type="transmembrane region" description="Helical" evidence="10">
    <location>
        <begin position="187"/>
        <end position="208"/>
    </location>
</feature>
<comment type="caution">
    <text evidence="10">Lacks conserved residue(s) required for the propagation of feature annotation.</text>
</comment>
<evidence type="ECO:0000256" key="6">
    <source>
        <dbReference type="ARBA" id="ARBA00022692"/>
    </source>
</evidence>
<keyword evidence="9 10" id="KW-0472">Membrane</keyword>